<dbReference type="PANTHER" id="PTHR40035">
    <property type="entry name" value="ATP SYNTHASE PROTEIN I"/>
    <property type="match status" value="1"/>
</dbReference>
<evidence type="ECO:0000256" key="2">
    <source>
        <dbReference type="ARBA" id="ARBA00022475"/>
    </source>
</evidence>
<protein>
    <submittedName>
        <fullName evidence="7">ATP synthase protein I</fullName>
    </submittedName>
</protein>
<name>A0ABT9W0T4_9BACI</name>
<dbReference type="Proteomes" id="UP001235840">
    <property type="component" value="Unassembled WGS sequence"/>
</dbReference>
<feature type="transmembrane region" description="Helical" evidence="6">
    <location>
        <begin position="97"/>
        <end position="117"/>
    </location>
</feature>
<organism evidence="7 8">
    <name type="scientific">Caldalkalibacillus horti</name>
    <dbReference type="NCBI Taxonomy" id="77523"/>
    <lineage>
        <taxon>Bacteria</taxon>
        <taxon>Bacillati</taxon>
        <taxon>Bacillota</taxon>
        <taxon>Bacilli</taxon>
        <taxon>Bacillales</taxon>
        <taxon>Bacillaceae</taxon>
        <taxon>Caldalkalibacillus</taxon>
    </lineage>
</organism>
<evidence type="ECO:0000256" key="3">
    <source>
        <dbReference type="ARBA" id="ARBA00022692"/>
    </source>
</evidence>
<dbReference type="RefSeq" id="WP_307394695.1">
    <property type="nucleotide sequence ID" value="NZ_BAAADK010000020.1"/>
</dbReference>
<keyword evidence="3 6" id="KW-0812">Transmembrane</keyword>
<dbReference type="Pfam" id="PF03899">
    <property type="entry name" value="ATP-synt_I"/>
    <property type="match status" value="1"/>
</dbReference>
<comment type="caution">
    <text evidence="7">The sequence shown here is derived from an EMBL/GenBank/DDBJ whole genome shotgun (WGS) entry which is preliminary data.</text>
</comment>
<keyword evidence="5 6" id="KW-0472">Membrane</keyword>
<evidence type="ECO:0000256" key="5">
    <source>
        <dbReference type="ARBA" id="ARBA00023136"/>
    </source>
</evidence>
<gene>
    <name evidence="7" type="ORF">J2S11_002374</name>
</gene>
<dbReference type="EMBL" id="JAUSTY010000008">
    <property type="protein sequence ID" value="MDQ0166470.1"/>
    <property type="molecule type" value="Genomic_DNA"/>
</dbReference>
<keyword evidence="4 6" id="KW-1133">Transmembrane helix</keyword>
<evidence type="ECO:0000256" key="4">
    <source>
        <dbReference type="ARBA" id="ARBA00022989"/>
    </source>
</evidence>
<reference evidence="7 8" key="1">
    <citation type="submission" date="2023-07" db="EMBL/GenBank/DDBJ databases">
        <title>Genomic Encyclopedia of Type Strains, Phase IV (KMG-IV): sequencing the most valuable type-strain genomes for metagenomic binning, comparative biology and taxonomic classification.</title>
        <authorList>
            <person name="Goeker M."/>
        </authorList>
    </citation>
    <scope>NUCLEOTIDE SEQUENCE [LARGE SCALE GENOMIC DNA]</scope>
    <source>
        <strain evidence="7 8">DSM 12751</strain>
    </source>
</reference>
<proteinExistence type="predicted"/>
<evidence type="ECO:0000256" key="6">
    <source>
        <dbReference type="SAM" id="Phobius"/>
    </source>
</evidence>
<keyword evidence="2" id="KW-1003">Cell membrane</keyword>
<evidence type="ECO:0000256" key="1">
    <source>
        <dbReference type="ARBA" id="ARBA00004651"/>
    </source>
</evidence>
<feature type="transmembrane region" description="Helical" evidence="6">
    <location>
        <begin position="34"/>
        <end position="54"/>
    </location>
</feature>
<dbReference type="InterPro" id="IPR039072">
    <property type="entry name" value="ATP_synth_I_Bacilli"/>
</dbReference>
<dbReference type="InterPro" id="IPR005598">
    <property type="entry name" value="ATP_synth_I"/>
</dbReference>
<dbReference type="PANTHER" id="PTHR40035:SF1">
    <property type="entry name" value="ATP SYNTHASE PROTEIN I"/>
    <property type="match status" value="1"/>
</dbReference>
<keyword evidence="8" id="KW-1185">Reference proteome</keyword>
<accession>A0ABT9W0T4</accession>
<feature type="transmembrane region" description="Helical" evidence="6">
    <location>
        <begin position="12"/>
        <end position="28"/>
    </location>
</feature>
<feature type="transmembrane region" description="Helical" evidence="6">
    <location>
        <begin position="74"/>
        <end position="91"/>
    </location>
</feature>
<evidence type="ECO:0000313" key="8">
    <source>
        <dbReference type="Proteomes" id="UP001235840"/>
    </source>
</evidence>
<evidence type="ECO:0000313" key="7">
    <source>
        <dbReference type="EMBL" id="MDQ0166470.1"/>
    </source>
</evidence>
<sequence length="127" mass="13807">MNPILHKIKRMMTILISTFIASILAWFFSSFSPFFAGVALGLWMGMISSVYTAFKVYKFGEAIASGRGRAGIGTGIRIGLALLGAFIAIRFPEYINVIGYAIGLFTTQVFVLGDAIINELSEQKKGS</sequence>
<comment type="subcellular location">
    <subcellularLocation>
        <location evidence="1">Cell membrane</location>
        <topology evidence="1">Multi-pass membrane protein</topology>
    </subcellularLocation>
</comment>